<keyword evidence="6" id="KW-1185">Reference proteome</keyword>
<dbReference type="FunFam" id="3.40.50.2000:FF:000060">
    <property type="entry name" value="Glycosyltransferase"/>
    <property type="match status" value="1"/>
</dbReference>
<evidence type="ECO:0000256" key="2">
    <source>
        <dbReference type="ARBA" id="ARBA00022679"/>
    </source>
</evidence>
<dbReference type="InterPro" id="IPR002213">
    <property type="entry name" value="UDP_glucos_trans"/>
</dbReference>
<sequence>MKFQMDEAYNNASKHIAVLAFPFGTHAAPLLSLTRQLSDACPDAVFSFLSTQQSNTSTFPMKVDKIKPFNVRDGLPKEYMFKGNPHEPVEYFVKAVPGNFTEVLDEVVAKTGKSIDCLITDAFYAFGADIADELNVPWVALWTAGPRTLFVHMDTDFIRQQVGINGPQDKTLDFLPEFSAIRVADLPGITCGDFDAGYPVLLHKMRLALSRAAAIAANSYEDLDNTVVNMLKLRFNRYLNVGPFNLVSSSTDDDSHDCLDWLSKHEPASVVYISFGTVMMPPPEELQALCEALEESEFPFLWSFRGSPENELSSGFLERTSSKGKIVPWAPQQKILEHPSVGVFVSHGGWNSVLESICGGVPMIFRPFFGDQGLNTRTVEAIWGFGLELEGGTLTRGGAMKALKLTLCSEQGKQMRDKTRLEKELAYTQ</sequence>
<dbReference type="PANTHER" id="PTHR48049">
    <property type="entry name" value="GLYCOSYLTRANSFERASE"/>
    <property type="match status" value="1"/>
</dbReference>
<dbReference type="Gene3D" id="3.40.50.2000">
    <property type="entry name" value="Glycogen Phosphorylase B"/>
    <property type="match status" value="2"/>
</dbReference>
<dbReference type="SUPFAM" id="SSF53756">
    <property type="entry name" value="UDP-Glycosyltransferase/glycogen phosphorylase"/>
    <property type="match status" value="1"/>
</dbReference>
<dbReference type="Pfam" id="PF00201">
    <property type="entry name" value="UDPGT"/>
    <property type="match status" value="1"/>
</dbReference>
<gene>
    <name evidence="5" type="ORF">F3Y22_tig00007179pilonHSYRG00125</name>
</gene>
<name>A0A6A3CF39_HIBSY</name>
<evidence type="ECO:0000256" key="1">
    <source>
        <dbReference type="ARBA" id="ARBA00009995"/>
    </source>
</evidence>
<protein>
    <recommendedName>
        <fullName evidence="4">Glycosyltransferase</fullName>
        <ecNumber evidence="4">2.4.1.-</ecNumber>
    </recommendedName>
</protein>
<comment type="similarity">
    <text evidence="1 3">Belongs to the UDP-glycosyltransferase family.</text>
</comment>
<dbReference type="InterPro" id="IPR050481">
    <property type="entry name" value="UDP-glycosyltransf_plant"/>
</dbReference>
<evidence type="ECO:0000256" key="4">
    <source>
        <dbReference type="RuleBase" id="RU362057"/>
    </source>
</evidence>
<dbReference type="GO" id="GO:0035251">
    <property type="term" value="F:UDP-glucosyltransferase activity"/>
    <property type="evidence" value="ECO:0007669"/>
    <property type="project" value="InterPro"/>
</dbReference>
<keyword evidence="2 3" id="KW-0808">Transferase</keyword>
<dbReference type="AlphaFoldDB" id="A0A6A3CF39"/>
<dbReference type="Proteomes" id="UP000436088">
    <property type="component" value="Unassembled WGS sequence"/>
</dbReference>
<evidence type="ECO:0000313" key="6">
    <source>
        <dbReference type="Proteomes" id="UP000436088"/>
    </source>
</evidence>
<dbReference type="CDD" id="cd03784">
    <property type="entry name" value="GT1_Gtf-like"/>
    <property type="match status" value="1"/>
</dbReference>
<accession>A0A6A3CF39</accession>
<proteinExistence type="inferred from homology"/>
<dbReference type="InterPro" id="IPR035595">
    <property type="entry name" value="UDP_glycos_trans_CS"/>
</dbReference>
<evidence type="ECO:0000313" key="5">
    <source>
        <dbReference type="EMBL" id="KAE8726291.1"/>
    </source>
</evidence>
<reference evidence="5" key="1">
    <citation type="submission" date="2019-09" db="EMBL/GenBank/DDBJ databases">
        <title>Draft genome information of white flower Hibiscus syriacus.</title>
        <authorList>
            <person name="Kim Y.-M."/>
        </authorList>
    </citation>
    <scope>NUCLEOTIDE SEQUENCE [LARGE SCALE GENOMIC DNA]</scope>
    <source>
        <strain evidence="5">YM2019G1</strain>
    </source>
</reference>
<keyword evidence="3" id="KW-0328">Glycosyltransferase</keyword>
<dbReference type="PANTHER" id="PTHR48049:SF65">
    <property type="entry name" value="ANTHOCYANIDIN 3-O-GLUCOSYLTRANSFERASE"/>
    <property type="match status" value="1"/>
</dbReference>
<comment type="caution">
    <text evidence="5">The sequence shown here is derived from an EMBL/GenBank/DDBJ whole genome shotgun (WGS) entry which is preliminary data.</text>
</comment>
<evidence type="ECO:0000256" key="3">
    <source>
        <dbReference type="RuleBase" id="RU003718"/>
    </source>
</evidence>
<dbReference type="EMBL" id="VEPZ02000377">
    <property type="protein sequence ID" value="KAE8726291.1"/>
    <property type="molecule type" value="Genomic_DNA"/>
</dbReference>
<organism evidence="5 6">
    <name type="scientific">Hibiscus syriacus</name>
    <name type="common">Rose of Sharon</name>
    <dbReference type="NCBI Taxonomy" id="106335"/>
    <lineage>
        <taxon>Eukaryota</taxon>
        <taxon>Viridiplantae</taxon>
        <taxon>Streptophyta</taxon>
        <taxon>Embryophyta</taxon>
        <taxon>Tracheophyta</taxon>
        <taxon>Spermatophyta</taxon>
        <taxon>Magnoliopsida</taxon>
        <taxon>eudicotyledons</taxon>
        <taxon>Gunneridae</taxon>
        <taxon>Pentapetalae</taxon>
        <taxon>rosids</taxon>
        <taxon>malvids</taxon>
        <taxon>Malvales</taxon>
        <taxon>Malvaceae</taxon>
        <taxon>Malvoideae</taxon>
        <taxon>Hibiscus</taxon>
    </lineage>
</organism>
<dbReference type="EC" id="2.4.1.-" evidence="4"/>
<dbReference type="PROSITE" id="PS00375">
    <property type="entry name" value="UDPGT"/>
    <property type="match status" value="1"/>
</dbReference>